<dbReference type="EMBL" id="OU015567">
    <property type="protein sequence ID" value="CAG5110561.1"/>
    <property type="molecule type" value="Genomic_DNA"/>
</dbReference>
<keyword evidence="2" id="KW-1185">Reference proteome</keyword>
<gene>
    <name evidence="1" type="ORF">OKIOD_LOCUS13712</name>
</gene>
<dbReference type="InterPro" id="IPR029058">
    <property type="entry name" value="AB_hydrolase_fold"/>
</dbReference>
<proteinExistence type="predicted"/>
<dbReference type="InterPro" id="IPR009199">
    <property type="entry name" value="PhoPQ-act_pathogen-rel_PqaA"/>
</dbReference>
<dbReference type="Pfam" id="PF10142">
    <property type="entry name" value="PhoPQ_related"/>
    <property type="match status" value="1"/>
</dbReference>
<name>A0ABN7SYV5_OIKDI</name>
<dbReference type="SUPFAM" id="SSF53474">
    <property type="entry name" value="alpha/beta-Hydrolases"/>
    <property type="match status" value="1"/>
</dbReference>
<dbReference type="Gene3D" id="3.40.50.1820">
    <property type="entry name" value="alpha/beta hydrolase"/>
    <property type="match status" value="1"/>
</dbReference>
<reference evidence="1 2" key="1">
    <citation type="submission" date="2021-04" db="EMBL/GenBank/DDBJ databases">
        <authorList>
            <person name="Bliznina A."/>
        </authorList>
    </citation>
    <scope>NUCLEOTIDE SEQUENCE [LARGE SCALE GENOMIC DNA]</scope>
</reference>
<dbReference type="PANTHER" id="PTHR31497:SF0">
    <property type="entry name" value="AUTOCRINE PROLIFERATION REPRESSOR PROTEIN A"/>
    <property type="match status" value="1"/>
</dbReference>
<organism evidence="1 2">
    <name type="scientific">Oikopleura dioica</name>
    <name type="common">Tunicate</name>
    <dbReference type="NCBI Taxonomy" id="34765"/>
    <lineage>
        <taxon>Eukaryota</taxon>
        <taxon>Metazoa</taxon>
        <taxon>Chordata</taxon>
        <taxon>Tunicata</taxon>
        <taxon>Appendicularia</taxon>
        <taxon>Copelata</taxon>
        <taxon>Oikopleuridae</taxon>
        <taxon>Oikopleura</taxon>
    </lineage>
</organism>
<protein>
    <submittedName>
        <fullName evidence="1">Oidioi.mRNA.OKI2018_I69.chr2.g4947.t1.cds</fullName>
    </submittedName>
</protein>
<dbReference type="Proteomes" id="UP001158576">
    <property type="component" value="Chromosome 2"/>
</dbReference>
<sequence length="530" mass="61613">MNDKVISREYHLPFERISFEKIENEWQTVQNLTEETGGSFSEEYNSFPERFYRDPCPDSRPTDLCNALDEYVWRKDDAWDWHFVETTNQFEGVTGYTYKMFSLKWLDNSWWEHYADGSQVWRHLVTIWVPKDLDRSQNQAIDWVEKRNADNMVSWSWRMYMENTHIPELLCWLPMTKAALRAMDMAEIIAKEEFEYTIEKWAVSGGSKRGWTTWLVGSVDPERVNLIVPVVATVVDYGKVIHAWLRNLGGTALAQLEYYLDQVIENIDHPNFADFGDPIIYKERLTMPKLVIPATADYFFHIADTWAFFDRLPGETYLRLLPNAEHSTAISGLSTQHWLLTRLIKLFFISHRKTTSEMPVEIFAWVGDTRAKTRKDWRIFGVRNNEKFTSSDENLHIPYPEYSNSTSRKNYPELEKLLENIPSYSSFPNISIPNPSVDPFVDPEDIIVVKNAQLQGNFWHKHAVIPLGNNQFEIELQEAPDANRAFFVEVRFPGVDGVGHIELTTEVQIIPEAFAFPECHGSECGALGLV</sequence>
<evidence type="ECO:0000313" key="2">
    <source>
        <dbReference type="Proteomes" id="UP001158576"/>
    </source>
</evidence>
<evidence type="ECO:0000313" key="1">
    <source>
        <dbReference type="EMBL" id="CAG5110561.1"/>
    </source>
</evidence>
<dbReference type="PANTHER" id="PTHR31497">
    <property type="entry name" value="AUTOCRINE PROLIFERATION REPRESSOR PROTEIN A"/>
    <property type="match status" value="1"/>
</dbReference>
<accession>A0ABN7SYV5</accession>